<proteinExistence type="predicted"/>
<reference evidence="2" key="1">
    <citation type="submission" date="2011-05" db="EMBL/GenBank/DDBJ databases">
        <title>Complete sequence of Desulfotomaculum ruminis DSM 2154.</title>
        <authorList>
            <person name="Lucas S."/>
            <person name="Copeland A."/>
            <person name="Lapidus A."/>
            <person name="Cheng J.-F."/>
            <person name="Goodwin L."/>
            <person name="Pitluck S."/>
            <person name="Lu M."/>
            <person name="Detter J.C."/>
            <person name="Han C."/>
            <person name="Tapia R."/>
            <person name="Land M."/>
            <person name="Hauser L."/>
            <person name="Kyrpides N."/>
            <person name="Ivanova N."/>
            <person name="Mikhailova N."/>
            <person name="Pagani I."/>
            <person name="Stams A.J.M."/>
            <person name="Plugge C.M."/>
            <person name="Muyzer G."/>
            <person name="Kuever J."/>
            <person name="Parshina S.N."/>
            <person name="Ivanova A.E."/>
            <person name="Nazina T.N."/>
            <person name="Brambilla E."/>
            <person name="Spring S."/>
            <person name="Klenk H.-P."/>
            <person name="Woyke T."/>
        </authorList>
    </citation>
    <scope>NUCLEOTIDE SEQUENCE [LARGE SCALE GENOMIC DNA]</scope>
    <source>
        <strain evidence="2">ATCC 23193 / DSM 2154 / NCIB 8452 / DL</strain>
    </source>
</reference>
<dbReference type="RefSeq" id="WP_013841244.1">
    <property type="nucleotide sequence ID" value="NC_015589.1"/>
</dbReference>
<dbReference type="Pfam" id="PF13419">
    <property type="entry name" value="HAD_2"/>
    <property type="match status" value="1"/>
</dbReference>
<evidence type="ECO:0000313" key="1">
    <source>
        <dbReference type="EMBL" id="AEG59473.1"/>
    </source>
</evidence>
<dbReference type="STRING" id="696281.Desru_1198"/>
<protein>
    <submittedName>
        <fullName evidence="1">HAD-superfamily hydrolase, subfamily IA, variant 3</fullName>
    </submittedName>
</protein>
<dbReference type="GO" id="GO:0006281">
    <property type="term" value="P:DNA repair"/>
    <property type="evidence" value="ECO:0007669"/>
    <property type="project" value="TreeGrafter"/>
</dbReference>
<dbReference type="EMBL" id="CP002780">
    <property type="protein sequence ID" value="AEG59473.1"/>
    <property type="molecule type" value="Genomic_DNA"/>
</dbReference>
<dbReference type="OrthoDB" id="9792518at2"/>
<dbReference type="InterPro" id="IPR006439">
    <property type="entry name" value="HAD-SF_hydro_IA"/>
</dbReference>
<dbReference type="InterPro" id="IPR023214">
    <property type="entry name" value="HAD_sf"/>
</dbReference>
<dbReference type="Proteomes" id="UP000009234">
    <property type="component" value="Chromosome"/>
</dbReference>
<keyword evidence="1" id="KW-0378">Hydrolase</keyword>
<dbReference type="AlphaFoldDB" id="F6DN15"/>
<dbReference type="InterPro" id="IPR036412">
    <property type="entry name" value="HAD-like_sf"/>
</dbReference>
<dbReference type="PRINTS" id="PR00413">
    <property type="entry name" value="HADHALOGNASE"/>
</dbReference>
<dbReference type="SFLD" id="SFLDG01135">
    <property type="entry name" value="C1.5.6:_HAD__Beta-PGM__Phospha"/>
    <property type="match status" value="1"/>
</dbReference>
<dbReference type="GO" id="GO:0005829">
    <property type="term" value="C:cytosol"/>
    <property type="evidence" value="ECO:0007669"/>
    <property type="project" value="TreeGrafter"/>
</dbReference>
<evidence type="ECO:0000313" key="2">
    <source>
        <dbReference type="Proteomes" id="UP000009234"/>
    </source>
</evidence>
<dbReference type="InterPro" id="IPR041492">
    <property type="entry name" value="HAD_2"/>
</dbReference>
<dbReference type="InterPro" id="IPR050155">
    <property type="entry name" value="HAD-like_hydrolase_sf"/>
</dbReference>
<dbReference type="Gene3D" id="3.40.50.1000">
    <property type="entry name" value="HAD superfamily/HAD-like"/>
    <property type="match status" value="1"/>
</dbReference>
<sequence>MTIHTVLFDLDGTLIDSLPLIQKTYQKVFDLMQIPWGNAEVMTLIGLPLKEIAVQFAGEDRWEDFLKRYQYHYALEHDEMTRMYPGTLEMLEVLKDKGCSMGIVTSKSRAGALRSTSYLGLDRYMEVIITAEDVTRHKPQPDPVLKALEEMKAQAQTTAYVGDSPFDILAAKQAEVVSIGVTWGMAEGKQLARHEPDHLLEGWEDLFGLI</sequence>
<dbReference type="HOGENOM" id="CLU_045011_19_3_9"/>
<keyword evidence="2" id="KW-1185">Reference proteome</keyword>
<dbReference type="PANTHER" id="PTHR43434:SF1">
    <property type="entry name" value="PHOSPHOGLYCOLATE PHOSPHATASE"/>
    <property type="match status" value="1"/>
</dbReference>
<name>F6DN15_DESRL</name>
<reference evidence="1 2" key="2">
    <citation type="journal article" date="2012" name="Stand. Genomic Sci.">
        <title>Complete genome sequence of the sulfate-reducing firmicute Desulfotomaculum ruminis type strain (DL(T)).</title>
        <authorList>
            <person name="Spring S."/>
            <person name="Visser M."/>
            <person name="Lu M."/>
            <person name="Copeland A."/>
            <person name="Lapidus A."/>
            <person name="Lucas S."/>
            <person name="Cheng J.F."/>
            <person name="Han C."/>
            <person name="Tapia R."/>
            <person name="Goodwin L.A."/>
            <person name="Pitluck S."/>
            <person name="Ivanova N."/>
            <person name="Land M."/>
            <person name="Hauser L."/>
            <person name="Larimer F."/>
            <person name="Rohde M."/>
            <person name="Goker M."/>
            <person name="Detter J.C."/>
            <person name="Kyrpides N.C."/>
            <person name="Woyke T."/>
            <person name="Schaap P.J."/>
            <person name="Plugge C.M."/>
            <person name="Muyzer G."/>
            <person name="Kuever J."/>
            <person name="Pereira I.A."/>
            <person name="Parshina S.N."/>
            <person name="Bernier-Latmani R."/>
            <person name="Stams A.J."/>
            <person name="Klenk H.P."/>
        </authorList>
    </citation>
    <scope>NUCLEOTIDE SEQUENCE [LARGE SCALE GENOMIC DNA]</scope>
    <source>
        <strain evidence="2">ATCC 23193 / DSM 2154 / NCIB 8452 / DL</strain>
    </source>
</reference>
<dbReference type="SUPFAM" id="SSF56784">
    <property type="entry name" value="HAD-like"/>
    <property type="match status" value="1"/>
</dbReference>
<dbReference type="InterPro" id="IPR023198">
    <property type="entry name" value="PGP-like_dom2"/>
</dbReference>
<dbReference type="NCBIfam" id="TIGR01549">
    <property type="entry name" value="HAD-SF-IA-v1"/>
    <property type="match status" value="1"/>
</dbReference>
<dbReference type="eggNOG" id="COG0546">
    <property type="taxonomic scope" value="Bacteria"/>
</dbReference>
<organism evidence="1 2">
    <name type="scientific">Desulforamulus ruminis (strain ATCC 23193 / DSM 2154 / NCIMB 8452 / DL)</name>
    <name type="common">Desulfotomaculum ruminis</name>
    <dbReference type="NCBI Taxonomy" id="696281"/>
    <lineage>
        <taxon>Bacteria</taxon>
        <taxon>Bacillati</taxon>
        <taxon>Bacillota</taxon>
        <taxon>Clostridia</taxon>
        <taxon>Eubacteriales</taxon>
        <taxon>Peptococcaceae</taxon>
        <taxon>Desulforamulus</taxon>
    </lineage>
</organism>
<dbReference type="KEGG" id="dru:Desru_1198"/>
<dbReference type="SFLD" id="SFLDG01129">
    <property type="entry name" value="C1.5:_HAD__Beta-PGM__Phosphata"/>
    <property type="match status" value="1"/>
</dbReference>
<dbReference type="NCBIfam" id="TIGR01509">
    <property type="entry name" value="HAD-SF-IA-v3"/>
    <property type="match status" value="1"/>
</dbReference>
<gene>
    <name evidence="1" type="ordered locus">Desru_1198</name>
</gene>
<dbReference type="SFLD" id="SFLDS00003">
    <property type="entry name" value="Haloacid_Dehalogenase"/>
    <property type="match status" value="1"/>
</dbReference>
<dbReference type="PANTHER" id="PTHR43434">
    <property type="entry name" value="PHOSPHOGLYCOLATE PHOSPHATASE"/>
    <property type="match status" value="1"/>
</dbReference>
<dbReference type="Gene3D" id="1.10.150.240">
    <property type="entry name" value="Putative phosphatase, domain 2"/>
    <property type="match status" value="1"/>
</dbReference>
<dbReference type="GO" id="GO:0008967">
    <property type="term" value="F:phosphoglycolate phosphatase activity"/>
    <property type="evidence" value="ECO:0007669"/>
    <property type="project" value="TreeGrafter"/>
</dbReference>
<dbReference type="FunFam" id="3.40.50.1000:FF:000022">
    <property type="entry name" value="Phosphoglycolate phosphatase"/>
    <property type="match status" value="1"/>
</dbReference>
<accession>F6DN15</accession>